<keyword evidence="5" id="KW-0378">Hydrolase</keyword>
<evidence type="ECO:0000313" key="8">
    <source>
        <dbReference type="EMBL" id="GJS89479.1"/>
    </source>
</evidence>
<reference evidence="8" key="1">
    <citation type="journal article" date="2022" name="Int. J. Mol. Sci.">
        <title>Draft Genome of Tanacetum Coccineum: Genomic Comparison of Closely Related Tanacetum-Family Plants.</title>
        <authorList>
            <person name="Yamashiro T."/>
            <person name="Shiraishi A."/>
            <person name="Nakayama K."/>
            <person name="Satake H."/>
        </authorList>
    </citation>
    <scope>NUCLEOTIDE SEQUENCE</scope>
</reference>
<evidence type="ECO:0000256" key="6">
    <source>
        <dbReference type="ARBA" id="ARBA00022918"/>
    </source>
</evidence>
<comment type="caution">
    <text evidence="8">The sequence shown here is derived from an EMBL/GenBank/DDBJ whole genome shotgun (WGS) entry which is preliminary data.</text>
</comment>
<dbReference type="SUPFAM" id="SSF56672">
    <property type="entry name" value="DNA/RNA polymerases"/>
    <property type="match status" value="1"/>
</dbReference>
<dbReference type="InterPro" id="IPR043502">
    <property type="entry name" value="DNA/RNA_pol_sf"/>
</dbReference>
<keyword evidence="8" id="KW-0239">DNA-directed DNA polymerase</keyword>
<protein>
    <submittedName>
        <fullName evidence="8">DNA-directed DNA polymerase</fullName>
    </submittedName>
</protein>
<keyword evidence="1" id="KW-0808">Transferase</keyword>
<evidence type="ECO:0000256" key="4">
    <source>
        <dbReference type="ARBA" id="ARBA00022759"/>
    </source>
</evidence>
<evidence type="ECO:0000313" key="9">
    <source>
        <dbReference type="Proteomes" id="UP001151760"/>
    </source>
</evidence>
<keyword evidence="2" id="KW-0548">Nucleotidyltransferase</keyword>
<dbReference type="GO" id="GO:0003887">
    <property type="term" value="F:DNA-directed DNA polymerase activity"/>
    <property type="evidence" value="ECO:0007669"/>
    <property type="project" value="UniProtKB-KW"/>
</dbReference>
<evidence type="ECO:0000259" key="7">
    <source>
        <dbReference type="Pfam" id="PF17917"/>
    </source>
</evidence>
<evidence type="ECO:0000256" key="3">
    <source>
        <dbReference type="ARBA" id="ARBA00022722"/>
    </source>
</evidence>
<dbReference type="Pfam" id="PF17917">
    <property type="entry name" value="RT_RNaseH"/>
    <property type="match status" value="1"/>
</dbReference>
<dbReference type="PANTHER" id="PTHR34072">
    <property type="entry name" value="ENZYMATIC POLYPROTEIN-RELATED"/>
    <property type="match status" value="1"/>
</dbReference>
<accession>A0ABQ4ZH17</accession>
<keyword evidence="9" id="KW-1185">Reference proteome</keyword>
<keyword evidence="3" id="KW-0540">Nuclease</keyword>
<evidence type="ECO:0000256" key="2">
    <source>
        <dbReference type="ARBA" id="ARBA00022695"/>
    </source>
</evidence>
<feature type="domain" description="Reverse transcriptase RNase H-like" evidence="7">
    <location>
        <begin position="47"/>
        <end position="92"/>
    </location>
</feature>
<dbReference type="PANTHER" id="PTHR34072:SF57">
    <property type="entry name" value="RNA-DIRECTED DNA POLYMERASE"/>
    <property type="match status" value="1"/>
</dbReference>
<reference evidence="8" key="2">
    <citation type="submission" date="2022-01" db="EMBL/GenBank/DDBJ databases">
        <authorList>
            <person name="Yamashiro T."/>
            <person name="Shiraishi A."/>
            <person name="Satake H."/>
            <person name="Nakayama K."/>
        </authorList>
    </citation>
    <scope>NUCLEOTIDE SEQUENCE</scope>
</reference>
<evidence type="ECO:0000256" key="5">
    <source>
        <dbReference type="ARBA" id="ARBA00022801"/>
    </source>
</evidence>
<dbReference type="InterPro" id="IPR041373">
    <property type="entry name" value="RT_RNaseH"/>
</dbReference>
<proteinExistence type="predicted"/>
<evidence type="ECO:0000256" key="1">
    <source>
        <dbReference type="ARBA" id="ARBA00022679"/>
    </source>
</evidence>
<dbReference type="Proteomes" id="UP001151760">
    <property type="component" value="Unassembled WGS sequence"/>
</dbReference>
<keyword evidence="6" id="KW-0695">RNA-directed DNA polymerase</keyword>
<organism evidence="8 9">
    <name type="scientific">Tanacetum coccineum</name>
    <dbReference type="NCBI Taxonomy" id="301880"/>
    <lineage>
        <taxon>Eukaryota</taxon>
        <taxon>Viridiplantae</taxon>
        <taxon>Streptophyta</taxon>
        <taxon>Embryophyta</taxon>
        <taxon>Tracheophyta</taxon>
        <taxon>Spermatophyta</taxon>
        <taxon>Magnoliopsida</taxon>
        <taxon>eudicotyledons</taxon>
        <taxon>Gunneridae</taxon>
        <taxon>Pentapetalae</taxon>
        <taxon>asterids</taxon>
        <taxon>campanulids</taxon>
        <taxon>Asterales</taxon>
        <taxon>Asteraceae</taxon>
        <taxon>Asteroideae</taxon>
        <taxon>Anthemideae</taxon>
        <taxon>Anthemidinae</taxon>
        <taxon>Tanacetum</taxon>
    </lineage>
</organism>
<dbReference type="EMBL" id="BQNB010011353">
    <property type="protein sequence ID" value="GJS89479.1"/>
    <property type="molecule type" value="Genomic_DNA"/>
</dbReference>
<sequence>MDHDNNNEPLLFTILKRPPVTIGSYHVEKGQPLFVVKRWEDLKDTKFLGQFRLYLILSKTVVYTNHSALKYLFSKQDAKPRLIRWVLLLQGFDIEIKDKKGAENLAANHLSRLENSDLGEFTKEKIADEFPDEHLMILKAELNDDAPWHADYVNYIVGKIVPLKLCPNNVMRRCVAGNEILEILAHCHFGPTEGHHGCTPFRLDYGKACHLHVEIKHKAYWALKQCNMNLTSVAKHRFMELNEIMELRDGAYENTRIYKERTKKWHDSRLRGDKDFKVGDKILLFNSRFKMHSGKLKSKWTSLEKKSTMLVKYLQSGILVHKLNLENLPSKTSGEFLVLILLISRFEWITSITVNGKNACEPKGKFLDDLHKNAFSGTNGEDAVEHIEYFLKIVDLIDLPNVNQDKLRVVVFPISLELCGTTGNWEVKKLSQTNDEASDLEETNYDDEQEISEIFRTEINLFDFETPLCEELKEFNYLLKIDPDLLTKDIEGFMTYEEFKDDWIYERNNDVPCYERQKRWNIYDDTNHDHEYEMDHDVDETHELLVCNIRIFEMIKYSFRDEEEYVVVEEDYDEDMAYMCLHSPKTTKETRSNTPYGGINGDGDGFVMELQGAGEKDHV</sequence>
<keyword evidence="4" id="KW-0255">Endonuclease</keyword>
<name>A0ABQ4ZH17_9ASTR</name>
<gene>
    <name evidence="8" type="ORF">Tco_0772115</name>
</gene>